<keyword evidence="1" id="KW-0472">Membrane</keyword>
<keyword evidence="1" id="KW-0812">Transmembrane</keyword>
<feature type="transmembrane region" description="Helical" evidence="1">
    <location>
        <begin position="132"/>
        <end position="149"/>
    </location>
</feature>
<reference evidence="2 3" key="1">
    <citation type="submission" date="2020-07" db="EMBL/GenBank/DDBJ databases">
        <title>Genomic Encyclopedia of Type Strains, Phase IV (KMG-IV): sequencing the most valuable type-strain genomes for metagenomic binning, comparative biology and taxonomic classification.</title>
        <authorList>
            <person name="Goeker M."/>
        </authorList>
    </citation>
    <scope>NUCLEOTIDE SEQUENCE [LARGE SCALE GENOMIC DNA]</scope>
    <source>
        <strain evidence="2 3">DSM 45533</strain>
    </source>
</reference>
<accession>A0A7W0CCX2</accession>
<feature type="transmembrane region" description="Helical" evidence="1">
    <location>
        <begin position="103"/>
        <end position="125"/>
    </location>
</feature>
<evidence type="ECO:0000256" key="1">
    <source>
        <dbReference type="SAM" id="Phobius"/>
    </source>
</evidence>
<evidence type="ECO:0008006" key="4">
    <source>
        <dbReference type="Google" id="ProtNLM"/>
    </source>
</evidence>
<organism evidence="2 3">
    <name type="scientific">Nonomuraea soli</name>
    <dbReference type="NCBI Taxonomy" id="1032476"/>
    <lineage>
        <taxon>Bacteria</taxon>
        <taxon>Bacillati</taxon>
        <taxon>Actinomycetota</taxon>
        <taxon>Actinomycetes</taxon>
        <taxon>Streptosporangiales</taxon>
        <taxon>Streptosporangiaceae</taxon>
        <taxon>Nonomuraea</taxon>
    </lineage>
</organism>
<keyword evidence="1" id="KW-1133">Transmembrane helix</keyword>
<sequence>MDDIQVDYAHYAEYDRRQRGIQRHLLITFFGGVVLGLVGMVLPASLADVYDPYAAIALAVAVGMTASGFGWALLTSFLTAASGVVSTMGLGTLLGTADFNTTAGGAIGLNVLLVLLVAVGLLAYVTRRNDRWGDLAAGGISALVLTDVIDRSTAGFVDFEPGFWPWPGVLLALLAVGSVFLTRKSLPAALRALAVAATITGGFMVVLALL</sequence>
<dbReference type="AlphaFoldDB" id="A0A7W0CCX2"/>
<gene>
    <name evidence="2" type="ORF">HNR30_000172</name>
</gene>
<evidence type="ECO:0000313" key="3">
    <source>
        <dbReference type="Proteomes" id="UP000530928"/>
    </source>
</evidence>
<comment type="caution">
    <text evidence="2">The sequence shown here is derived from an EMBL/GenBank/DDBJ whole genome shotgun (WGS) entry which is preliminary data.</text>
</comment>
<feature type="transmembrane region" description="Helical" evidence="1">
    <location>
        <begin position="25"/>
        <end position="47"/>
    </location>
</feature>
<evidence type="ECO:0000313" key="2">
    <source>
        <dbReference type="EMBL" id="MBA2888837.1"/>
    </source>
</evidence>
<dbReference type="EMBL" id="JACDUR010000001">
    <property type="protein sequence ID" value="MBA2888837.1"/>
    <property type="molecule type" value="Genomic_DNA"/>
</dbReference>
<dbReference type="Proteomes" id="UP000530928">
    <property type="component" value="Unassembled WGS sequence"/>
</dbReference>
<protein>
    <recommendedName>
        <fullName evidence="4">ABC transporter permease</fullName>
    </recommendedName>
</protein>
<feature type="transmembrane region" description="Helical" evidence="1">
    <location>
        <begin position="53"/>
        <end position="72"/>
    </location>
</feature>
<feature type="transmembrane region" description="Helical" evidence="1">
    <location>
        <begin position="77"/>
        <end position="97"/>
    </location>
</feature>
<dbReference type="RefSeq" id="WP_181607258.1">
    <property type="nucleotide sequence ID" value="NZ_BAABAM010000001.1"/>
</dbReference>
<name>A0A7W0CCX2_9ACTN</name>
<feature type="transmembrane region" description="Helical" evidence="1">
    <location>
        <begin position="188"/>
        <end position="209"/>
    </location>
</feature>
<proteinExistence type="predicted"/>
<keyword evidence="3" id="KW-1185">Reference proteome</keyword>
<feature type="transmembrane region" description="Helical" evidence="1">
    <location>
        <begin position="164"/>
        <end position="181"/>
    </location>
</feature>